<dbReference type="EMBL" id="MU006785">
    <property type="protein sequence ID" value="KAF2639939.1"/>
    <property type="molecule type" value="Genomic_DNA"/>
</dbReference>
<evidence type="ECO:0000313" key="3">
    <source>
        <dbReference type="EMBL" id="KAF2639939.1"/>
    </source>
</evidence>
<feature type="region of interest" description="Disordered" evidence="1">
    <location>
        <begin position="41"/>
        <end position="74"/>
    </location>
</feature>
<keyword evidence="2" id="KW-0472">Membrane</keyword>
<name>A0A6A6RWJ9_9PLEO</name>
<dbReference type="AlphaFoldDB" id="A0A6A6RWJ9"/>
<dbReference type="OrthoDB" id="3691966at2759"/>
<accession>A0A6A6RWJ9</accession>
<keyword evidence="2" id="KW-0812">Transmembrane</keyword>
<dbReference type="Proteomes" id="UP000799753">
    <property type="component" value="Unassembled WGS sequence"/>
</dbReference>
<feature type="transmembrane region" description="Helical" evidence="2">
    <location>
        <begin position="256"/>
        <end position="277"/>
    </location>
</feature>
<keyword evidence="2" id="KW-1133">Transmembrane helix</keyword>
<sequence length="282" mass="31702">MDKSEGAGKEATLWLTLRKNHLCRKRDDDVIDKIESISVPNNLTTSPIHAGEKKRKRSKASSTKEAREEGEEEANIDFDDQLLAHRLRSGYNSLTLPHILRIFSARQLYTIRLGRISPWSGTSPLSTDHSHPGEAGTDHLLTSYSGFALSSEDATPFTEHALMHLYRNPSLGKARYTWIHWARRVSAWNNSADREKCADGIVTIQFEQSWSTWRILFAMGMAMALSVLSVLLWVLLGVSPWALPERRGRAERVEGGVMLGVFVMLMQSVVLAVWIALSWMSG</sequence>
<gene>
    <name evidence="3" type="ORF">P280DRAFT_401575</name>
</gene>
<evidence type="ECO:0000256" key="2">
    <source>
        <dbReference type="SAM" id="Phobius"/>
    </source>
</evidence>
<feature type="transmembrane region" description="Helical" evidence="2">
    <location>
        <begin position="215"/>
        <end position="236"/>
    </location>
</feature>
<keyword evidence="4" id="KW-1185">Reference proteome</keyword>
<protein>
    <submittedName>
        <fullName evidence="3">Uncharacterized protein</fullName>
    </submittedName>
</protein>
<evidence type="ECO:0000313" key="4">
    <source>
        <dbReference type="Proteomes" id="UP000799753"/>
    </source>
</evidence>
<proteinExistence type="predicted"/>
<reference evidence="3" key="1">
    <citation type="journal article" date="2020" name="Stud. Mycol.">
        <title>101 Dothideomycetes genomes: a test case for predicting lifestyles and emergence of pathogens.</title>
        <authorList>
            <person name="Haridas S."/>
            <person name="Albert R."/>
            <person name="Binder M."/>
            <person name="Bloem J."/>
            <person name="Labutti K."/>
            <person name="Salamov A."/>
            <person name="Andreopoulos B."/>
            <person name="Baker S."/>
            <person name="Barry K."/>
            <person name="Bills G."/>
            <person name="Bluhm B."/>
            <person name="Cannon C."/>
            <person name="Castanera R."/>
            <person name="Culley D."/>
            <person name="Daum C."/>
            <person name="Ezra D."/>
            <person name="Gonzalez J."/>
            <person name="Henrissat B."/>
            <person name="Kuo A."/>
            <person name="Liang C."/>
            <person name="Lipzen A."/>
            <person name="Lutzoni F."/>
            <person name="Magnuson J."/>
            <person name="Mondo S."/>
            <person name="Nolan M."/>
            <person name="Ohm R."/>
            <person name="Pangilinan J."/>
            <person name="Park H.-J."/>
            <person name="Ramirez L."/>
            <person name="Alfaro M."/>
            <person name="Sun H."/>
            <person name="Tritt A."/>
            <person name="Yoshinaga Y."/>
            <person name="Zwiers L.-H."/>
            <person name="Turgeon B."/>
            <person name="Goodwin S."/>
            <person name="Spatafora J."/>
            <person name="Crous P."/>
            <person name="Grigoriev I."/>
        </authorList>
    </citation>
    <scope>NUCLEOTIDE SEQUENCE</scope>
    <source>
        <strain evidence="3">CBS 473.64</strain>
    </source>
</reference>
<organism evidence="3 4">
    <name type="scientific">Massarina eburnea CBS 473.64</name>
    <dbReference type="NCBI Taxonomy" id="1395130"/>
    <lineage>
        <taxon>Eukaryota</taxon>
        <taxon>Fungi</taxon>
        <taxon>Dikarya</taxon>
        <taxon>Ascomycota</taxon>
        <taxon>Pezizomycotina</taxon>
        <taxon>Dothideomycetes</taxon>
        <taxon>Pleosporomycetidae</taxon>
        <taxon>Pleosporales</taxon>
        <taxon>Massarineae</taxon>
        <taxon>Massarinaceae</taxon>
        <taxon>Massarina</taxon>
    </lineage>
</organism>
<evidence type="ECO:0000256" key="1">
    <source>
        <dbReference type="SAM" id="MobiDB-lite"/>
    </source>
</evidence>